<keyword evidence="3 5" id="KW-0238">DNA-binding</keyword>
<keyword evidence="1" id="KW-0678">Repressor</keyword>
<dbReference type="InterPro" id="IPR039538">
    <property type="entry name" value="BetI_C"/>
</dbReference>
<keyword evidence="2" id="KW-0805">Transcription regulation</keyword>
<dbReference type="Gene3D" id="1.10.357.10">
    <property type="entry name" value="Tetracycline Repressor, domain 2"/>
    <property type="match status" value="1"/>
</dbReference>
<organism evidence="7 9">
    <name type="scientific">Lysinibacillus sphaericus</name>
    <name type="common">Bacillus sphaericus</name>
    <dbReference type="NCBI Taxonomy" id="1421"/>
    <lineage>
        <taxon>Bacteria</taxon>
        <taxon>Bacillati</taxon>
        <taxon>Bacillota</taxon>
        <taxon>Bacilli</taxon>
        <taxon>Bacillales</taxon>
        <taxon>Bacillaceae</taxon>
        <taxon>Lysinibacillus</taxon>
    </lineage>
</organism>
<dbReference type="SUPFAM" id="SSF48498">
    <property type="entry name" value="Tetracyclin repressor-like, C-terminal domain"/>
    <property type="match status" value="1"/>
</dbReference>
<dbReference type="InterPro" id="IPR001647">
    <property type="entry name" value="HTH_TetR"/>
</dbReference>
<evidence type="ECO:0000256" key="3">
    <source>
        <dbReference type="ARBA" id="ARBA00023125"/>
    </source>
</evidence>
<gene>
    <name evidence="8" type="primary">pksA</name>
    <name evidence="7" type="ORF">LS41612_09340</name>
    <name evidence="8" type="ORF">NCTC10338_02875</name>
</gene>
<evidence type="ECO:0000313" key="10">
    <source>
        <dbReference type="Proteomes" id="UP000255295"/>
    </source>
</evidence>
<name>A0A2S0JZC1_LYSSH</name>
<dbReference type="Proteomes" id="UP000238825">
    <property type="component" value="Chromosome"/>
</dbReference>
<evidence type="ECO:0000256" key="5">
    <source>
        <dbReference type="PROSITE-ProRule" id="PRU00335"/>
    </source>
</evidence>
<proteinExistence type="predicted"/>
<dbReference type="GO" id="GO:0003677">
    <property type="term" value="F:DNA binding"/>
    <property type="evidence" value="ECO:0007669"/>
    <property type="project" value="UniProtKB-UniRule"/>
</dbReference>
<evidence type="ECO:0000313" key="7">
    <source>
        <dbReference type="EMBL" id="AVK96446.1"/>
    </source>
</evidence>
<dbReference type="EMBL" id="CP019980">
    <property type="protein sequence ID" value="AVK96446.1"/>
    <property type="molecule type" value="Genomic_DNA"/>
</dbReference>
<evidence type="ECO:0000259" key="6">
    <source>
        <dbReference type="PROSITE" id="PS50977"/>
    </source>
</evidence>
<feature type="DNA-binding region" description="H-T-H motif" evidence="5">
    <location>
        <begin position="31"/>
        <end position="50"/>
    </location>
</feature>
<reference evidence="8 10" key="2">
    <citation type="submission" date="2018-06" db="EMBL/GenBank/DDBJ databases">
        <authorList>
            <consortium name="Pathogen Informatics"/>
            <person name="Doyle S."/>
        </authorList>
    </citation>
    <scope>NUCLEOTIDE SEQUENCE [LARGE SCALE GENOMIC DNA]</scope>
    <source>
        <strain evidence="8 10">NCTC10338</strain>
    </source>
</reference>
<evidence type="ECO:0000313" key="8">
    <source>
        <dbReference type="EMBL" id="SUV17764.1"/>
    </source>
</evidence>
<dbReference type="EMBL" id="UFSZ01000001">
    <property type="protein sequence ID" value="SUV17764.1"/>
    <property type="molecule type" value="Genomic_DNA"/>
</dbReference>
<evidence type="ECO:0000313" key="9">
    <source>
        <dbReference type="Proteomes" id="UP000238825"/>
    </source>
</evidence>
<keyword evidence="4" id="KW-0804">Transcription</keyword>
<feature type="domain" description="HTH tetR-type" evidence="6">
    <location>
        <begin position="8"/>
        <end position="68"/>
    </location>
</feature>
<dbReference type="Pfam" id="PF00440">
    <property type="entry name" value="TetR_N"/>
    <property type="match status" value="1"/>
</dbReference>
<dbReference type="SUPFAM" id="SSF46689">
    <property type="entry name" value="Homeodomain-like"/>
    <property type="match status" value="1"/>
</dbReference>
<accession>A0A2S0JZC1</accession>
<dbReference type="AlphaFoldDB" id="A0A2S0JZC1"/>
<sequence>MPKIVNHEERKASIAKATWNVIARDGLRGATVRSIAKEANLSLGAVRYYFNTHEELIVFAMELVEQQVNERIAQHLQKPLPIKQIIVAVLLELVPISEQHIIEMQVWLEFVSYKVRSGEASEENILSGIEKIFAYLQQQNLLQDGLVLHDEIVHLHAFIDGLALHVLMGLVPMDKVRLQCLIEKEIDKVLKL</sequence>
<dbReference type="Pfam" id="PF13977">
    <property type="entry name" value="TetR_C_6"/>
    <property type="match status" value="1"/>
</dbReference>
<evidence type="ECO:0000256" key="4">
    <source>
        <dbReference type="ARBA" id="ARBA00023163"/>
    </source>
</evidence>
<dbReference type="InterPro" id="IPR036271">
    <property type="entry name" value="Tet_transcr_reg_TetR-rel_C_sf"/>
</dbReference>
<protein>
    <submittedName>
        <fullName evidence="8">Transcriptional regulator</fullName>
    </submittedName>
</protein>
<evidence type="ECO:0000256" key="2">
    <source>
        <dbReference type="ARBA" id="ARBA00023015"/>
    </source>
</evidence>
<evidence type="ECO:0000256" key="1">
    <source>
        <dbReference type="ARBA" id="ARBA00022491"/>
    </source>
</evidence>
<reference evidence="7 9" key="1">
    <citation type="submission" date="2017-03" db="EMBL/GenBank/DDBJ databases">
        <title>The whole genome sequencing and assembly of Lysinibacillus sphaericus DSM 28T strain.</title>
        <authorList>
            <person name="Lee Y.-J."/>
            <person name="Yi H."/>
            <person name="Bahn Y.-S."/>
            <person name="Kim J.F."/>
            <person name="Lee D.-W."/>
        </authorList>
    </citation>
    <scope>NUCLEOTIDE SEQUENCE [LARGE SCALE GENOMIC DNA]</scope>
    <source>
        <strain evidence="7 9">DSM 28</strain>
    </source>
</reference>
<dbReference type="InterPro" id="IPR009057">
    <property type="entry name" value="Homeodomain-like_sf"/>
</dbReference>
<dbReference type="Proteomes" id="UP000255295">
    <property type="component" value="Unassembled WGS sequence"/>
</dbReference>
<dbReference type="PROSITE" id="PS50977">
    <property type="entry name" value="HTH_TETR_2"/>
    <property type="match status" value="1"/>
</dbReference>